<keyword evidence="5 6" id="KW-0269">Exonuclease</keyword>
<dbReference type="GO" id="GO:0009318">
    <property type="term" value="C:exodeoxyribonuclease VII complex"/>
    <property type="evidence" value="ECO:0007669"/>
    <property type="project" value="UniProtKB-UniRule"/>
</dbReference>
<organism evidence="8 9">
    <name type="scientific">Novispirillum itersonii</name>
    <name type="common">Aquaspirillum itersonii</name>
    <dbReference type="NCBI Taxonomy" id="189"/>
    <lineage>
        <taxon>Bacteria</taxon>
        <taxon>Pseudomonadati</taxon>
        <taxon>Pseudomonadota</taxon>
        <taxon>Alphaproteobacteria</taxon>
        <taxon>Rhodospirillales</taxon>
        <taxon>Novispirillaceae</taxon>
        <taxon>Novispirillum</taxon>
    </lineage>
</organism>
<evidence type="ECO:0000256" key="1">
    <source>
        <dbReference type="ARBA" id="ARBA00009998"/>
    </source>
</evidence>
<evidence type="ECO:0000313" key="8">
    <source>
        <dbReference type="EMBL" id="MBB6210907.1"/>
    </source>
</evidence>
<evidence type="ECO:0000256" key="2">
    <source>
        <dbReference type="ARBA" id="ARBA00022490"/>
    </source>
</evidence>
<accession>A0A7W9ZG63</accession>
<dbReference type="InterPro" id="IPR037004">
    <property type="entry name" value="Exonuc_VII_ssu_sf"/>
</dbReference>
<comment type="subunit">
    <text evidence="6">Heterooligomer composed of large and small subunits.</text>
</comment>
<comment type="function">
    <text evidence="6">Bidirectionally degrades single-stranded DNA into large acid-insoluble oligonucleotides, which are then degraded further into small acid-soluble oligonucleotides.</text>
</comment>
<feature type="coiled-coil region" evidence="7">
    <location>
        <begin position="13"/>
        <end position="40"/>
    </location>
</feature>
<dbReference type="PANTHER" id="PTHR34137">
    <property type="entry name" value="EXODEOXYRIBONUCLEASE 7 SMALL SUBUNIT"/>
    <property type="match status" value="1"/>
</dbReference>
<comment type="similarity">
    <text evidence="1 6">Belongs to the XseB family.</text>
</comment>
<evidence type="ECO:0000256" key="7">
    <source>
        <dbReference type="SAM" id="Coils"/>
    </source>
</evidence>
<dbReference type="SUPFAM" id="SSF116842">
    <property type="entry name" value="XseB-like"/>
    <property type="match status" value="1"/>
</dbReference>
<dbReference type="InterPro" id="IPR003761">
    <property type="entry name" value="Exonuc_VII_S"/>
</dbReference>
<dbReference type="Gene3D" id="1.10.287.1040">
    <property type="entry name" value="Exonuclease VII, small subunit"/>
    <property type="match status" value="1"/>
</dbReference>
<dbReference type="NCBIfam" id="NF002139">
    <property type="entry name" value="PRK00977.1-3"/>
    <property type="match status" value="1"/>
</dbReference>
<evidence type="ECO:0000313" key="9">
    <source>
        <dbReference type="Proteomes" id="UP000544872"/>
    </source>
</evidence>
<dbReference type="PANTHER" id="PTHR34137:SF1">
    <property type="entry name" value="EXODEOXYRIBONUCLEASE 7 SMALL SUBUNIT"/>
    <property type="match status" value="1"/>
</dbReference>
<name>A0A7W9ZG63_NOVIT</name>
<comment type="caution">
    <text evidence="8">The sequence shown here is derived from an EMBL/GenBank/DDBJ whole genome shotgun (WGS) entry which is preliminary data.</text>
</comment>
<proteinExistence type="inferred from homology"/>
<dbReference type="EMBL" id="JACIIX010000008">
    <property type="protein sequence ID" value="MBB6210907.1"/>
    <property type="molecule type" value="Genomic_DNA"/>
</dbReference>
<dbReference type="Proteomes" id="UP000544872">
    <property type="component" value="Unassembled WGS sequence"/>
</dbReference>
<dbReference type="AlphaFoldDB" id="A0A7W9ZG63"/>
<dbReference type="NCBIfam" id="NF002140">
    <property type="entry name" value="PRK00977.1-4"/>
    <property type="match status" value="1"/>
</dbReference>
<evidence type="ECO:0000256" key="3">
    <source>
        <dbReference type="ARBA" id="ARBA00022722"/>
    </source>
</evidence>
<keyword evidence="4 6" id="KW-0378">Hydrolase</keyword>
<evidence type="ECO:0000256" key="4">
    <source>
        <dbReference type="ARBA" id="ARBA00022801"/>
    </source>
</evidence>
<gene>
    <name evidence="6" type="primary">xseB</name>
    <name evidence="8" type="ORF">FHS48_002337</name>
</gene>
<keyword evidence="2 6" id="KW-0963">Cytoplasm</keyword>
<keyword evidence="7" id="KW-0175">Coiled coil</keyword>
<dbReference type="GO" id="GO:0006308">
    <property type="term" value="P:DNA catabolic process"/>
    <property type="evidence" value="ECO:0007669"/>
    <property type="project" value="UniProtKB-UniRule"/>
</dbReference>
<sequence length="85" mass="9381">MTDTAALPADIAALSFEDALRELEQIVQQLERGQVRLDEAVTAYERGSHLKRHCERRLAEARTKVEKIMISADGTAAGTTPFDPV</sequence>
<dbReference type="NCBIfam" id="TIGR01280">
    <property type="entry name" value="xseB"/>
    <property type="match status" value="1"/>
</dbReference>
<evidence type="ECO:0000256" key="5">
    <source>
        <dbReference type="ARBA" id="ARBA00022839"/>
    </source>
</evidence>
<dbReference type="Pfam" id="PF02609">
    <property type="entry name" value="Exonuc_VII_S"/>
    <property type="match status" value="1"/>
</dbReference>
<protein>
    <recommendedName>
        <fullName evidence="6">Exodeoxyribonuclease 7 small subunit</fullName>
        <ecNumber evidence="6">3.1.11.6</ecNumber>
    </recommendedName>
    <alternativeName>
        <fullName evidence="6">Exodeoxyribonuclease VII small subunit</fullName>
        <shortName evidence="6">Exonuclease VII small subunit</shortName>
    </alternativeName>
</protein>
<comment type="subcellular location">
    <subcellularLocation>
        <location evidence="6">Cytoplasm</location>
    </subcellularLocation>
</comment>
<comment type="catalytic activity">
    <reaction evidence="6">
        <text>Exonucleolytic cleavage in either 5'- to 3'- or 3'- to 5'-direction to yield nucleoside 5'-phosphates.</text>
        <dbReference type="EC" id="3.1.11.6"/>
    </reaction>
</comment>
<dbReference type="RefSeq" id="WP_184263726.1">
    <property type="nucleotide sequence ID" value="NZ_JACIIX010000008.1"/>
</dbReference>
<reference evidence="8 9" key="1">
    <citation type="submission" date="2020-08" db="EMBL/GenBank/DDBJ databases">
        <title>Genomic Encyclopedia of Type Strains, Phase IV (KMG-IV): sequencing the most valuable type-strain genomes for metagenomic binning, comparative biology and taxonomic classification.</title>
        <authorList>
            <person name="Goeker M."/>
        </authorList>
    </citation>
    <scope>NUCLEOTIDE SEQUENCE [LARGE SCALE GENOMIC DNA]</scope>
    <source>
        <strain evidence="8 9">DSM 11590</strain>
    </source>
</reference>
<dbReference type="GO" id="GO:0005829">
    <property type="term" value="C:cytosol"/>
    <property type="evidence" value="ECO:0007669"/>
    <property type="project" value="TreeGrafter"/>
</dbReference>
<keyword evidence="9" id="KW-1185">Reference proteome</keyword>
<dbReference type="GO" id="GO:0008855">
    <property type="term" value="F:exodeoxyribonuclease VII activity"/>
    <property type="evidence" value="ECO:0007669"/>
    <property type="project" value="UniProtKB-UniRule"/>
</dbReference>
<dbReference type="EC" id="3.1.11.6" evidence="6"/>
<evidence type="ECO:0000256" key="6">
    <source>
        <dbReference type="HAMAP-Rule" id="MF_00337"/>
    </source>
</evidence>
<dbReference type="HAMAP" id="MF_00337">
    <property type="entry name" value="Exonuc_7_S"/>
    <property type="match status" value="1"/>
</dbReference>
<keyword evidence="3 6" id="KW-0540">Nuclease</keyword>